<keyword evidence="2" id="KW-1133">Transmembrane helix</keyword>
<keyword evidence="2" id="KW-0472">Membrane</keyword>
<reference evidence="3" key="1">
    <citation type="submission" date="2021-03" db="EMBL/GenBank/DDBJ databases">
        <title>Microbacterium sp. nov., a novel actinobacterium isolated from cow dung.</title>
        <authorList>
            <person name="Zhang L."/>
        </authorList>
    </citation>
    <scope>NUCLEOTIDE SEQUENCE</scope>
    <source>
        <strain evidence="3">NEAU-LLB</strain>
    </source>
</reference>
<feature type="region of interest" description="Disordered" evidence="1">
    <location>
        <begin position="1"/>
        <end position="22"/>
    </location>
</feature>
<sequence length="123" mass="12350">MRDTAMPGAPAPRDGASPQTDPLRHPSGWPFGVWVIVGLGLGLLLPVAALFGTVWLRTDRPDLFAALDPLGAGLAAFAAVALAGIVCMISSRARGLGTGLLISVAATPLVLLGVCVALVKGAG</sequence>
<keyword evidence="2" id="KW-0812">Transmembrane</keyword>
<feature type="transmembrane region" description="Helical" evidence="2">
    <location>
        <begin position="97"/>
        <end position="119"/>
    </location>
</feature>
<dbReference type="AlphaFoldDB" id="A0A939QQ10"/>
<feature type="transmembrane region" description="Helical" evidence="2">
    <location>
        <begin position="63"/>
        <end position="91"/>
    </location>
</feature>
<dbReference type="RefSeq" id="WP_208502471.1">
    <property type="nucleotide sequence ID" value="NZ_JAGFOA010000003.1"/>
</dbReference>
<name>A0A939QQ10_9MICO</name>
<evidence type="ECO:0000256" key="1">
    <source>
        <dbReference type="SAM" id="MobiDB-lite"/>
    </source>
</evidence>
<evidence type="ECO:0000313" key="3">
    <source>
        <dbReference type="EMBL" id="MBO3663396.1"/>
    </source>
</evidence>
<protein>
    <submittedName>
        <fullName evidence="3">Uncharacterized protein</fullName>
    </submittedName>
</protein>
<dbReference type="Proteomes" id="UP000680132">
    <property type="component" value="Unassembled WGS sequence"/>
</dbReference>
<accession>A0A939QQ10</accession>
<dbReference type="EMBL" id="JAGFOA010000003">
    <property type="protein sequence ID" value="MBO3663396.1"/>
    <property type="molecule type" value="Genomic_DNA"/>
</dbReference>
<keyword evidence="4" id="KW-1185">Reference proteome</keyword>
<evidence type="ECO:0000313" key="4">
    <source>
        <dbReference type="Proteomes" id="UP000680132"/>
    </source>
</evidence>
<gene>
    <name evidence="3" type="ORF">J5V96_07710</name>
</gene>
<proteinExistence type="predicted"/>
<comment type="caution">
    <text evidence="3">The sequence shown here is derived from an EMBL/GenBank/DDBJ whole genome shotgun (WGS) entry which is preliminary data.</text>
</comment>
<feature type="transmembrane region" description="Helical" evidence="2">
    <location>
        <begin position="31"/>
        <end position="56"/>
    </location>
</feature>
<evidence type="ECO:0000256" key="2">
    <source>
        <dbReference type="SAM" id="Phobius"/>
    </source>
</evidence>
<organism evidence="3 4">
    <name type="scientific">Microbacterium stercoris</name>
    <dbReference type="NCBI Taxonomy" id="2820289"/>
    <lineage>
        <taxon>Bacteria</taxon>
        <taxon>Bacillati</taxon>
        <taxon>Actinomycetota</taxon>
        <taxon>Actinomycetes</taxon>
        <taxon>Micrococcales</taxon>
        <taxon>Microbacteriaceae</taxon>
        <taxon>Microbacterium</taxon>
    </lineage>
</organism>